<evidence type="ECO:0000256" key="1">
    <source>
        <dbReference type="ARBA" id="ARBA00004141"/>
    </source>
</evidence>
<name>A0A1J1GTE4_PLAGA</name>
<proteinExistence type="predicted"/>
<dbReference type="PANTHER" id="PTHR15948:SF0">
    <property type="entry name" value="GOLGI PH REGULATOR A-RELATED"/>
    <property type="match status" value="1"/>
</dbReference>
<comment type="caution">
    <text evidence="8">The sequence shown here is derived from an EMBL/GenBank/DDBJ whole genome shotgun (WGS) entry which is preliminary data.</text>
</comment>
<feature type="transmembrane region" description="Helical" evidence="5">
    <location>
        <begin position="713"/>
        <end position="735"/>
    </location>
</feature>
<dbReference type="AlphaFoldDB" id="A0A1J1GTE4"/>
<feature type="transmembrane region" description="Helical" evidence="5">
    <location>
        <begin position="6"/>
        <end position="29"/>
    </location>
</feature>
<feature type="domain" description="Golgi pH regulator conserved" evidence="7">
    <location>
        <begin position="241"/>
        <end position="305"/>
    </location>
</feature>
<evidence type="ECO:0000256" key="3">
    <source>
        <dbReference type="ARBA" id="ARBA00022989"/>
    </source>
</evidence>
<feature type="domain" description="Abscisic acid G-protein coupled receptor-like" evidence="6">
    <location>
        <begin position="710"/>
        <end position="902"/>
    </location>
</feature>
<sequence>MINFTVIFLCIYHLILSLLGSLFFENYLFKDFENSFSLVKIIFCFSFVLCLSLLSMILFEILGFITTTIKLFIWYIDITLLILFIYLIIPVSLIYTYVTYEDEKISKSLFKFKYFYTTLTKMKHKKINELEEDKTNFMKRLVYISEDLISKMKNYNKKIKKRNKQKILKFFIGCLFFLPIIWFTFYKISMITLKNNSDVYDKADMYNIGTILQDKFNKINKEFNEEYDINNDKTNNSPFIKIMKNLLIYISVTGMTIVSALSAFTSLYSPYTNISNFFFFVTIKKVKIIEKKIKFITDELSSKKKMLLLYENSHLINNYFKNMNEATFNNKGSYRDRNNNYKRDIELEDLITCEYSITHKDKYKMDVQNNLNFNKNINMYNTHNTNTMNNNTIHYCLDNISYNINHFNSLENNLKCNKYECESLNSNNNNLNNQFIQSKNNFEYDEEKNRKESEYACFKKFKKCNLYLDSHKSIYKDIFETFMKKGKNFDSIFNINEEMYNIKEIEMMEKKESIVVEDSGFKGTYIDKSIINTKENIKNKIITPFEKSISSNSLYKRNVKSDNFCEDKHVNYKRKFIFFKTREDNFNRKSDTEKEYDYSEEGKNKSFFYRYAVYSFKKIFQNYDTLPPNITNKDNMNINKKYISAFLVNSFQKPYKTFHSVKEFFIGKKRNINKKKKEILIQDIKALEYMVKKLYFLLDEVIKEQIRINQSTTFFGILLYLLGIVMSILCVYKIIKTCYIIYMIEIHYRFISTYSNGHVLMLFYAKNMNISIINELKNVLHIVHININLDNYVISITSILLLCFIFTNLKTFMEKIIKLRYSTKSSLYSNLAILLMCEIMDLYFSAYCIQLFDYLPIKEKIKMLYIFFNNNLLNLFKLKYHFDFVYVISLFISLILIKFHHKHRIEQFKEI</sequence>
<evidence type="ECO:0000256" key="5">
    <source>
        <dbReference type="SAM" id="Phobius"/>
    </source>
</evidence>
<protein>
    <recommendedName>
        <fullName evidence="10">Abscisic acid G-protein coupled receptor-like domain-containing protein</fullName>
    </recommendedName>
</protein>
<dbReference type="OMA" id="HIVHINI"/>
<feature type="transmembrane region" description="Helical" evidence="5">
    <location>
        <begin position="880"/>
        <end position="899"/>
    </location>
</feature>
<dbReference type="GO" id="GO:0016020">
    <property type="term" value="C:membrane"/>
    <property type="evidence" value="ECO:0007669"/>
    <property type="project" value="UniProtKB-SubCell"/>
</dbReference>
<evidence type="ECO:0008006" key="10">
    <source>
        <dbReference type="Google" id="ProtNLM"/>
    </source>
</evidence>
<feature type="transmembrane region" description="Helical" evidence="5">
    <location>
        <begin position="792"/>
        <end position="809"/>
    </location>
</feature>
<dbReference type="VEuPathDB" id="PlasmoDB:PGAL8A_00292300"/>
<keyword evidence="4 5" id="KW-0472">Membrane</keyword>
<feature type="transmembrane region" description="Helical" evidence="5">
    <location>
        <begin position="830"/>
        <end position="852"/>
    </location>
</feature>
<evidence type="ECO:0000259" key="6">
    <source>
        <dbReference type="Pfam" id="PF12430"/>
    </source>
</evidence>
<reference evidence="8" key="1">
    <citation type="submission" date="2015-04" db="EMBL/GenBank/DDBJ databases">
        <authorList>
            <consortium name="Pathogen Informatics"/>
        </authorList>
    </citation>
    <scope>NUCLEOTIDE SEQUENCE [LARGE SCALE GENOMIC DNA]</scope>
    <source>
        <strain evidence="8">8A</strain>
    </source>
</reference>
<evidence type="ECO:0000256" key="2">
    <source>
        <dbReference type="ARBA" id="ARBA00022692"/>
    </source>
</evidence>
<dbReference type="GeneID" id="39731456"/>
<evidence type="ECO:0000313" key="9">
    <source>
        <dbReference type="Proteomes" id="UP000220797"/>
    </source>
</evidence>
<dbReference type="InterPro" id="IPR025969">
    <property type="entry name" value="ABA_GPCR_dom"/>
</dbReference>
<feature type="transmembrane region" description="Helical" evidence="5">
    <location>
        <begin position="72"/>
        <end position="98"/>
    </location>
</feature>
<feature type="transmembrane region" description="Helical" evidence="5">
    <location>
        <begin position="41"/>
        <end position="66"/>
    </location>
</feature>
<organism evidence="8 9">
    <name type="scientific">Plasmodium gallinaceum</name>
    <dbReference type="NCBI Taxonomy" id="5849"/>
    <lineage>
        <taxon>Eukaryota</taxon>
        <taxon>Sar</taxon>
        <taxon>Alveolata</taxon>
        <taxon>Apicomplexa</taxon>
        <taxon>Aconoidasida</taxon>
        <taxon>Haemosporida</taxon>
        <taxon>Plasmodiidae</taxon>
        <taxon>Plasmodium</taxon>
        <taxon>Plasmodium (Haemamoeba)</taxon>
    </lineage>
</organism>
<evidence type="ECO:0000313" key="8">
    <source>
        <dbReference type="EMBL" id="CRG95719.1"/>
    </source>
</evidence>
<dbReference type="EMBL" id="CVMV01000045">
    <property type="protein sequence ID" value="CRG95719.1"/>
    <property type="molecule type" value="Genomic_DNA"/>
</dbReference>
<dbReference type="RefSeq" id="XP_028528527.1">
    <property type="nucleotide sequence ID" value="XM_028671923.1"/>
</dbReference>
<keyword evidence="9" id="KW-1185">Reference proteome</keyword>
<dbReference type="InterPro" id="IPR022535">
    <property type="entry name" value="Golgi_pH-regulator_cons_dom"/>
</dbReference>
<accession>A0A1J1GTE4</accession>
<keyword evidence="3 5" id="KW-1133">Transmembrane helix</keyword>
<gene>
    <name evidence="8" type="ORF">PGAL8A_00292300</name>
</gene>
<dbReference type="Proteomes" id="UP000220797">
    <property type="component" value="Unassembled WGS sequence"/>
</dbReference>
<evidence type="ECO:0000259" key="7">
    <source>
        <dbReference type="Pfam" id="PF12537"/>
    </source>
</evidence>
<feature type="transmembrane region" description="Helical" evidence="5">
    <location>
        <begin position="167"/>
        <end position="186"/>
    </location>
</feature>
<keyword evidence="2 5" id="KW-0812">Transmembrane</keyword>
<dbReference type="Pfam" id="PF12430">
    <property type="entry name" value="ABA_GPCR"/>
    <property type="match status" value="1"/>
</dbReference>
<dbReference type="PANTHER" id="PTHR15948">
    <property type="entry name" value="G-PROTEIN COUPLED RECEPTOR 89-RELATED"/>
    <property type="match status" value="1"/>
</dbReference>
<comment type="subcellular location">
    <subcellularLocation>
        <location evidence="1">Membrane</location>
        <topology evidence="1">Multi-pass membrane protein</topology>
    </subcellularLocation>
</comment>
<dbReference type="Pfam" id="PF12537">
    <property type="entry name" value="GPHR_N"/>
    <property type="match status" value="1"/>
</dbReference>
<dbReference type="InterPro" id="IPR015672">
    <property type="entry name" value="GPHR/GTG"/>
</dbReference>
<evidence type="ECO:0000256" key="4">
    <source>
        <dbReference type="ARBA" id="ARBA00023136"/>
    </source>
</evidence>
<dbReference type="OrthoDB" id="264392at2759"/>